<proteinExistence type="predicted"/>
<dbReference type="EMBL" id="VSRR010003243">
    <property type="protein sequence ID" value="MPC35304.1"/>
    <property type="molecule type" value="Genomic_DNA"/>
</dbReference>
<evidence type="ECO:0000313" key="1">
    <source>
        <dbReference type="EMBL" id="MPC35304.1"/>
    </source>
</evidence>
<accession>A0A5B7ESJ4</accession>
<dbReference type="AlphaFoldDB" id="A0A5B7ESJ4"/>
<comment type="caution">
    <text evidence="1">The sequence shown here is derived from an EMBL/GenBank/DDBJ whole genome shotgun (WGS) entry which is preliminary data.</text>
</comment>
<organism evidence="1 2">
    <name type="scientific">Portunus trituberculatus</name>
    <name type="common">Swimming crab</name>
    <name type="synonym">Neptunus trituberculatus</name>
    <dbReference type="NCBI Taxonomy" id="210409"/>
    <lineage>
        <taxon>Eukaryota</taxon>
        <taxon>Metazoa</taxon>
        <taxon>Ecdysozoa</taxon>
        <taxon>Arthropoda</taxon>
        <taxon>Crustacea</taxon>
        <taxon>Multicrustacea</taxon>
        <taxon>Malacostraca</taxon>
        <taxon>Eumalacostraca</taxon>
        <taxon>Eucarida</taxon>
        <taxon>Decapoda</taxon>
        <taxon>Pleocyemata</taxon>
        <taxon>Brachyura</taxon>
        <taxon>Eubrachyura</taxon>
        <taxon>Portunoidea</taxon>
        <taxon>Portunidae</taxon>
        <taxon>Portuninae</taxon>
        <taxon>Portunus</taxon>
    </lineage>
</organism>
<protein>
    <submittedName>
        <fullName evidence="1">Uncharacterized protein</fullName>
    </submittedName>
</protein>
<name>A0A5B7ESJ4_PORTR</name>
<gene>
    <name evidence="1" type="ORF">E2C01_028725</name>
</gene>
<sequence>MGQAADEAPGSRDVNGRCSSCASQQLCAARTFLGNYLLHPGIKAVEGFPFHDPGDLLTVDWLLPCMTVSKVSLCEVKRVPPQTSECTTSRYTLRLRGEGVPVTIEKSVDGSRKG</sequence>
<evidence type="ECO:0000313" key="2">
    <source>
        <dbReference type="Proteomes" id="UP000324222"/>
    </source>
</evidence>
<dbReference type="Proteomes" id="UP000324222">
    <property type="component" value="Unassembled WGS sequence"/>
</dbReference>
<reference evidence="1 2" key="1">
    <citation type="submission" date="2019-05" db="EMBL/GenBank/DDBJ databases">
        <title>Another draft genome of Portunus trituberculatus and its Hox gene families provides insights of decapod evolution.</title>
        <authorList>
            <person name="Jeong J.-H."/>
            <person name="Song I."/>
            <person name="Kim S."/>
            <person name="Choi T."/>
            <person name="Kim D."/>
            <person name="Ryu S."/>
            <person name="Kim W."/>
        </authorList>
    </citation>
    <scope>NUCLEOTIDE SEQUENCE [LARGE SCALE GENOMIC DNA]</scope>
    <source>
        <tissue evidence="1">Muscle</tissue>
    </source>
</reference>
<keyword evidence="2" id="KW-1185">Reference proteome</keyword>